<dbReference type="RefSeq" id="WP_157301441.1">
    <property type="nucleotide sequence ID" value="NZ_BAAAZB010000002.1"/>
</dbReference>
<dbReference type="Gene3D" id="3.40.50.1820">
    <property type="entry name" value="alpha/beta hydrolase"/>
    <property type="match status" value="1"/>
</dbReference>
<dbReference type="Proteomes" id="UP000468388">
    <property type="component" value="Unassembled WGS sequence"/>
</dbReference>
<dbReference type="EMBL" id="WRXO01000005">
    <property type="protein sequence ID" value="MVT42842.1"/>
    <property type="molecule type" value="Genomic_DNA"/>
</dbReference>
<accession>A0A6N8JFF4</accession>
<keyword evidence="2" id="KW-1185">Reference proteome</keyword>
<organism evidence="1 2">
    <name type="scientific">Chitinophaga oryziterrae</name>
    <dbReference type="NCBI Taxonomy" id="1031224"/>
    <lineage>
        <taxon>Bacteria</taxon>
        <taxon>Pseudomonadati</taxon>
        <taxon>Bacteroidota</taxon>
        <taxon>Chitinophagia</taxon>
        <taxon>Chitinophagales</taxon>
        <taxon>Chitinophagaceae</taxon>
        <taxon>Chitinophaga</taxon>
    </lineage>
</organism>
<evidence type="ECO:0000313" key="1">
    <source>
        <dbReference type="EMBL" id="MVT42842.1"/>
    </source>
</evidence>
<protein>
    <submittedName>
        <fullName evidence="1">Uncharacterized protein</fullName>
    </submittedName>
</protein>
<reference evidence="1 2" key="1">
    <citation type="submission" date="2019-12" db="EMBL/GenBank/DDBJ databases">
        <title>The draft genomic sequence of strain Chitinophaga oryziterrae JCM 16595.</title>
        <authorList>
            <person name="Zhang X."/>
        </authorList>
    </citation>
    <scope>NUCLEOTIDE SEQUENCE [LARGE SCALE GENOMIC DNA]</scope>
    <source>
        <strain evidence="1 2">JCM 16595</strain>
    </source>
</reference>
<comment type="caution">
    <text evidence="1">The sequence shown here is derived from an EMBL/GenBank/DDBJ whole genome shotgun (WGS) entry which is preliminary data.</text>
</comment>
<dbReference type="SUPFAM" id="SSF53474">
    <property type="entry name" value="alpha/beta-Hydrolases"/>
    <property type="match status" value="1"/>
</dbReference>
<gene>
    <name evidence="1" type="ORF">GO495_19765</name>
</gene>
<sequence length="64" mass="7079">MDNWDPVITNALAKKHHVILFNNKGVATTGGKTSESVSEMAKDAVDFIKVLGYNQVDLDYLNKL</sequence>
<dbReference type="InterPro" id="IPR029058">
    <property type="entry name" value="AB_hydrolase_fold"/>
</dbReference>
<name>A0A6N8JFF4_9BACT</name>
<proteinExistence type="predicted"/>
<dbReference type="AlphaFoldDB" id="A0A6N8JFF4"/>
<evidence type="ECO:0000313" key="2">
    <source>
        <dbReference type="Proteomes" id="UP000468388"/>
    </source>
</evidence>
<dbReference type="OrthoDB" id="9773293at2"/>